<organism evidence="3 4">
    <name type="scientific">Bosea lupini</name>
    <dbReference type="NCBI Taxonomy" id="1036779"/>
    <lineage>
        <taxon>Bacteria</taxon>
        <taxon>Pseudomonadati</taxon>
        <taxon>Pseudomonadota</taxon>
        <taxon>Alphaproteobacteria</taxon>
        <taxon>Hyphomicrobiales</taxon>
        <taxon>Boseaceae</taxon>
        <taxon>Bosea</taxon>
    </lineage>
</organism>
<dbReference type="EMBL" id="FOAN01000003">
    <property type="protein sequence ID" value="SEL28768.1"/>
    <property type="molecule type" value="Genomic_DNA"/>
</dbReference>
<dbReference type="PRINTS" id="PR00080">
    <property type="entry name" value="SDRFAMILY"/>
</dbReference>
<dbReference type="InterPro" id="IPR036291">
    <property type="entry name" value="NAD(P)-bd_dom_sf"/>
</dbReference>
<dbReference type="OrthoDB" id="9796652at2"/>
<dbReference type="FunFam" id="3.40.50.720:FF:000084">
    <property type="entry name" value="Short-chain dehydrogenase reductase"/>
    <property type="match status" value="1"/>
</dbReference>
<dbReference type="SUPFAM" id="SSF51735">
    <property type="entry name" value="NAD(P)-binding Rossmann-fold domains"/>
    <property type="match status" value="1"/>
</dbReference>
<dbReference type="GO" id="GO:0016616">
    <property type="term" value="F:oxidoreductase activity, acting on the CH-OH group of donors, NAD or NADP as acceptor"/>
    <property type="evidence" value="ECO:0007669"/>
    <property type="project" value="TreeGrafter"/>
</dbReference>
<dbReference type="PANTHER" id="PTHR42760">
    <property type="entry name" value="SHORT-CHAIN DEHYDROGENASES/REDUCTASES FAMILY MEMBER"/>
    <property type="match status" value="1"/>
</dbReference>
<reference evidence="4" key="1">
    <citation type="submission" date="2016-10" db="EMBL/GenBank/DDBJ databases">
        <authorList>
            <person name="Varghese N."/>
            <person name="Submissions S."/>
        </authorList>
    </citation>
    <scope>NUCLEOTIDE SEQUENCE [LARGE SCALE GENOMIC DNA]</scope>
    <source>
        <strain evidence="4">LMG 26383,CCUG 61248,R- 45681</strain>
    </source>
</reference>
<sequence>MSILDRFRMDGEVAIVTGGASGIGAAVVEALREAGASVIVADRNGEPSLDVADERAVDAFFADVVRRHGRLDVLVNNAGIAIRHPTLELSSADWNSVVAVNMTGMFLCARAAARHMLPAGEGRIVNTASVMGLSGGLYPNVSYQTTKGAIVNMTRALAIEWARTGIRVNAVAPWFVRTALTAGVLDRPGMQAEIEAATPMGRLAEPEEIAGAFLYLASRASGMVTGHTLPVDGGFLAR</sequence>
<evidence type="ECO:0000313" key="4">
    <source>
        <dbReference type="Proteomes" id="UP000199664"/>
    </source>
</evidence>
<keyword evidence="2" id="KW-0560">Oxidoreductase</keyword>
<dbReference type="Pfam" id="PF13561">
    <property type="entry name" value="adh_short_C2"/>
    <property type="match status" value="1"/>
</dbReference>
<comment type="similarity">
    <text evidence="1">Belongs to the short-chain dehydrogenases/reductases (SDR) family.</text>
</comment>
<evidence type="ECO:0000256" key="1">
    <source>
        <dbReference type="ARBA" id="ARBA00006484"/>
    </source>
</evidence>
<dbReference type="AlphaFoldDB" id="A0A1H7P0F1"/>
<dbReference type="Proteomes" id="UP000199664">
    <property type="component" value="Unassembled WGS sequence"/>
</dbReference>
<dbReference type="Gene3D" id="3.40.50.720">
    <property type="entry name" value="NAD(P)-binding Rossmann-like Domain"/>
    <property type="match status" value="1"/>
</dbReference>
<gene>
    <name evidence="3" type="ORF">SAMN04515666_103310</name>
</gene>
<evidence type="ECO:0000313" key="3">
    <source>
        <dbReference type="EMBL" id="SEL28768.1"/>
    </source>
</evidence>
<protein>
    <submittedName>
        <fullName evidence="3">NAD(P)-dependent dehydrogenase, short-chain alcohol dehydrogenase family</fullName>
    </submittedName>
</protein>
<evidence type="ECO:0000256" key="2">
    <source>
        <dbReference type="ARBA" id="ARBA00023002"/>
    </source>
</evidence>
<dbReference type="RefSeq" id="WP_091833358.1">
    <property type="nucleotide sequence ID" value="NZ_FOAN01000003.1"/>
</dbReference>
<accession>A0A1H7P0F1</accession>
<keyword evidence="4" id="KW-1185">Reference proteome</keyword>
<dbReference type="PRINTS" id="PR00081">
    <property type="entry name" value="GDHRDH"/>
</dbReference>
<dbReference type="STRING" id="1036779.SAMN04515666_103310"/>
<dbReference type="PANTHER" id="PTHR42760:SF115">
    <property type="entry name" value="3-OXOACYL-[ACYL-CARRIER-PROTEIN] REDUCTASE FABG"/>
    <property type="match status" value="1"/>
</dbReference>
<name>A0A1H7P0F1_9HYPH</name>
<dbReference type="InterPro" id="IPR002347">
    <property type="entry name" value="SDR_fam"/>
</dbReference>
<proteinExistence type="inferred from homology"/>